<feature type="compositionally biased region" description="Acidic residues" evidence="2">
    <location>
        <begin position="75"/>
        <end position="89"/>
    </location>
</feature>
<feature type="region of interest" description="Disordered" evidence="2">
    <location>
        <begin position="66"/>
        <end position="95"/>
    </location>
</feature>
<keyword evidence="5" id="KW-1185">Reference proteome</keyword>
<feature type="domain" description="C2H2-type" evidence="3">
    <location>
        <begin position="290"/>
        <end position="319"/>
    </location>
</feature>
<accession>A0A9P9DX62</accession>
<dbReference type="PROSITE" id="PS00028">
    <property type="entry name" value="ZINC_FINGER_C2H2_1"/>
    <property type="match status" value="1"/>
</dbReference>
<sequence>MSLSRVEAEQSRLKVWSANIGAHKKGSSSLDHRLRDASNIRNQVVKLLQDLAELLSDAKSHLAGDILPGDGESLSLDEDDSDNDSEPEPDLSTPSELSQILASVVEDINCVFRLSVSIRNPAPHDRFRESSLTDTSHFEPFDVQHVRTKFSTAPANVVERLGKAISRRRQYFKYREMHHQIMSSGLEPEREFDIALQSTVASSIPKYLKQIEIGISNPVEEDNASDTGRSQTSYATSAANTNRPKVPSLPEGAEAGPFECPFCFMMISAPSRHLRHNWADHVYKYHWKTWTCSLGCNEPFSSLKDMKHHLKYAHAAASESAHLDSLLSLCEMLKLVNESENCPLCNESLQTLKHYLRHVGRHQEDLALFALPQLPGDQDDNDSESEKDDEKTGDDDVEDVEEVTLEAEDLDLPLSKNSIPITSKEELNGIFSTSRIVILYCKY</sequence>
<name>A0A9P9DX62_9HYPO</name>
<keyword evidence="1" id="KW-0863">Zinc-finger</keyword>
<comment type="caution">
    <text evidence="4">The sequence shown here is derived from an EMBL/GenBank/DDBJ whole genome shotgun (WGS) entry which is preliminary data.</text>
</comment>
<dbReference type="PANTHER" id="PTHR35391:SF7">
    <property type="entry name" value="C2H2-TYPE DOMAIN-CONTAINING PROTEIN"/>
    <property type="match status" value="1"/>
</dbReference>
<evidence type="ECO:0000256" key="2">
    <source>
        <dbReference type="SAM" id="MobiDB-lite"/>
    </source>
</evidence>
<dbReference type="EMBL" id="JAGMUV010000020">
    <property type="protein sequence ID" value="KAH7126101.1"/>
    <property type="molecule type" value="Genomic_DNA"/>
</dbReference>
<evidence type="ECO:0000256" key="1">
    <source>
        <dbReference type="PROSITE-ProRule" id="PRU00042"/>
    </source>
</evidence>
<protein>
    <recommendedName>
        <fullName evidence="3">C2H2-type domain-containing protein</fullName>
    </recommendedName>
</protein>
<feature type="region of interest" description="Disordered" evidence="2">
    <location>
        <begin position="219"/>
        <end position="250"/>
    </location>
</feature>
<dbReference type="InterPro" id="IPR058925">
    <property type="entry name" value="zf-C2H2_AcuF"/>
</dbReference>
<evidence type="ECO:0000313" key="4">
    <source>
        <dbReference type="EMBL" id="KAH7126101.1"/>
    </source>
</evidence>
<keyword evidence="1" id="KW-0862">Zinc</keyword>
<proteinExistence type="predicted"/>
<dbReference type="PANTHER" id="PTHR35391">
    <property type="entry name" value="C2H2-TYPE DOMAIN-CONTAINING PROTEIN-RELATED"/>
    <property type="match status" value="1"/>
</dbReference>
<feature type="compositionally biased region" description="Acidic residues" evidence="2">
    <location>
        <begin position="377"/>
        <end position="400"/>
    </location>
</feature>
<dbReference type="Proteomes" id="UP000738349">
    <property type="component" value="Unassembled WGS sequence"/>
</dbReference>
<dbReference type="SMART" id="SM00355">
    <property type="entry name" value="ZnF_C2H2"/>
    <property type="match status" value="3"/>
</dbReference>
<dbReference type="PROSITE" id="PS50157">
    <property type="entry name" value="ZINC_FINGER_C2H2_2"/>
    <property type="match status" value="1"/>
</dbReference>
<keyword evidence="1" id="KW-0479">Metal-binding</keyword>
<reference evidence="4" key="1">
    <citation type="journal article" date="2021" name="Nat. Commun.">
        <title>Genetic determinants of endophytism in the Arabidopsis root mycobiome.</title>
        <authorList>
            <person name="Mesny F."/>
            <person name="Miyauchi S."/>
            <person name="Thiergart T."/>
            <person name="Pickel B."/>
            <person name="Atanasova L."/>
            <person name="Karlsson M."/>
            <person name="Huettel B."/>
            <person name="Barry K.W."/>
            <person name="Haridas S."/>
            <person name="Chen C."/>
            <person name="Bauer D."/>
            <person name="Andreopoulos W."/>
            <person name="Pangilinan J."/>
            <person name="LaButti K."/>
            <person name="Riley R."/>
            <person name="Lipzen A."/>
            <person name="Clum A."/>
            <person name="Drula E."/>
            <person name="Henrissat B."/>
            <person name="Kohler A."/>
            <person name="Grigoriev I.V."/>
            <person name="Martin F.M."/>
            <person name="Hacquard S."/>
        </authorList>
    </citation>
    <scope>NUCLEOTIDE SEQUENCE</scope>
    <source>
        <strain evidence="4">MPI-CAGE-AT-0147</strain>
    </source>
</reference>
<feature type="compositionally biased region" description="Polar residues" evidence="2">
    <location>
        <begin position="225"/>
        <end position="243"/>
    </location>
</feature>
<dbReference type="AlphaFoldDB" id="A0A9P9DX62"/>
<evidence type="ECO:0000313" key="5">
    <source>
        <dbReference type="Proteomes" id="UP000738349"/>
    </source>
</evidence>
<dbReference type="OrthoDB" id="6133115at2759"/>
<evidence type="ECO:0000259" key="3">
    <source>
        <dbReference type="PROSITE" id="PS50157"/>
    </source>
</evidence>
<organism evidence="4 5">
    <name type="scientific">Dactylonectria macrodidyma</name>
    <dbReference type="NCBI Taxonomy" id="307937"/>
    <lineage>
        <taxon>Eukaryota</taxon>
        <taxon>Fungi</taxon>
        <taxon>Dikarya</taxon>
        <taxon>Ascomycota</taxon>
        <taxon>Pezizomycotina</taxon>
        <taxon>Sordariomycetes</taxon>
        <taxon>Hypocreomycetidae</taxon>
        <taxon>Hypocreales</taxon>
        <taxon>Nectriaceae</taxon>
        <taxon>Dactylonectria</taxon>
    </lineage>
</organism>
<dbReference type="GO" id="GO:0008270">
    <property type="term" value="F:zinc ion binding"/>
    <property type="evidence" value="ECO:0007669"/>
    <property type="project" value="UniProtKB-KW"/>
</dbReference>
<gene>
    <name evidence="4" type="ORF">EDB81DRAFT_663785</name>
</gene>
<feature type="region of interest" description="Disordered" evidence="2">
    <location>
        <begin position="373"/>
        <end position="400"/>
    </location>
</feature>
<dbReference type="InterPro" id="IPR013087">
    <property type="entry name" value="Znf_C2H2_type"/>
</dbReference>
<dbReference type="Pfam" id="PF26082">
    <property type="entry name" value="zf-C2H2_AcuF"/>
    <property type="match status" value="1"/>
</dbReference>